<sequence>MAPSEWARIRAIAHGFKKANDFPDLNKAGRRFMERKTLSSLSPSPLSLISLYQKRNPAKLSSSRLFPSVSSRLSPVTSRLPQSLKPS</sequence>
<keyword evidence="3" id="KW-1185">Reference proteome</keyword>
<gene>
    <name evidence="2" type="ORF">OIU77_004709</name>
</gene>
<dbReference type="EMBL" id="JAPFFI010000015">
    <property type="protein sequence ID" value="KAJ6360744.1"/>
    <property type="molecule type" value="Genomic_DNA"/>
</dbReference>
<dbReference type="Proteomes" id="UP001141253">
    <property type="component" value="Chromosome 13"/>
</dbReference>
<evidence type="ECO:0000256" key="1">
    <source>
        <dbReference type="SAM" id="MobiDB-lite"/>
    </source>
</evidence>
<evidence type="ECO:0000313" key="2">
    <source>
        <dbReference type="EMBL" id="KAJ6360744.1"/>
    </source>
</evidence>
<feature type="region of interest" description="Disordered" evidence="1">
    <location>
        <begin position="63"/>
        <end position="87"/>
    </location>
</feature>
<feature type="compositionally biased region" description="Low complexity" evidence="1">
    <location>
        <begin position="63"/>
        <end position="76"/>
    </location>
</feature>
<proteinExistence type="predicted"/>
<protein>
    <submittedName>
        <fullName evidence="2">Uncharacterized protein</fullName>
    </submittedName>
</protein>
<comment type="caution">
    <text evidence="2">The sequence shown here is derived from an EMBL/GenBank/DDBJ whole genome shotgun (WGS) entry which is preliminary data.</text>
</comment>
<name>A0ABQ9AY59_9ROSI</name>
<reference evidence="2" key="1">
    <citation type="submission" date="2022-10" db="EMBL/GenBank/DDBJ databases">
        <authorList>
            <person name="Hyden B.L."/>
            <person name="Feng K."/>
            <person name="Yates T."/>
            <person name="Jawdy S."/>
            <person name="Smart L.B."/>
            <person name="Muchero W."/>
        </authorList>
    </citation>
    <scope>NUCLEOTIDE SEQUENCE</scope>
    <source>
        <tissue evidence="2">Shoot tip</tissue>
    </source>
</reference>
<reference evidence="2" key="2">
    <citation type="journal article" date="2023" name="Int. J. Mol. Sci.">
        <title>De Novo Assembly and Annotation of 11 Diverse Shrub Willow (Salix) Genomes Reveals Novel Gene Organization in Sex-Linked Regions.</title>
        <authorList>
            <person name="Hyden B."/>
            <person name="Feng K."/>
            <person name="Yates T.B."/>
            <person name="Jawdy S."/>
            <person name="Cereghino C."/>
            <person name="Smart L.B."/>
            <person name="Muchero W."/>
        </authorList>
    </citation>
    <scope>NUCLEOTIDE SEQUENCE</scope>
    <source>
        <tissue evidence="2">Shoot tip</tissue>
    </source>
</reference>
<organism evidence="2 3">
    <name type="scientific">Salix suchowensis</name>
    <dbReference type="NCBI Taxonomy" id="1278906"/>
    <lineage>
        <taxon>Eukaryota</taxon>
        <taxon>Viridiplantae</taxon>
        <taxon>Streptophyta</taxon>
        <taxon>Embryophyta</taxon>
        <taxon>Tracheophyta</taxon>
        <taxon>Spermatophyta</taxon>
        <taxon>Magnoliopsida</taxon>
        <taxon>eudicotyledons</taxon>
        <taxon>Gunneridae</taxon>
        <taxon>Pentapetalae</taxon>
        <taxon>rosids</taxon>
        <taxon>fabids</taxon>
        <taxon>Malpighiales</taxon>
        <taxon>Salicaceae</taxon>
        <taxon>Saliceae</taxon>
        <taxon>Salix</taxon>
    </lineage>
</organism>
<feature type="compositionally biased region" description="Polar residues" evidence="1">
    <location>
        <begin position="77"/>
        <end position="87"/>
    </location>
</feature>
<evidence type="ECO:0000313" key="3">
    <source>
        <dbReference type="Proteomes" id="UP001141253"/>
    </source>
</evidence>
<accession>A0ABQ9AY59</accession>